<feature type="compositionally biased region" description="Basic residues" evidence="4">
    <location>
        <begin position="1"/>
        <end position="12"/>
    </location>
</feature>
<dbReference type="SUPFAM" id="SSF52518">
    <property type="entry name" value="Thiamin diphosphate-binding fold (THDP-binding)"/>
    <property type="match status" value="2"/>
</dbReference>
<accession>A0A9Q0BI18</accession>
<dbReference type="Gene3D" id="3.40.50.1220">
    <property type="entry name" value="TPP-binding domain"/>
    <property type="match status" value="1"/>
</dbReference>
<dbReference type="Proteomes" id="UP001055219">
    <property type="component" value="Unassembled WGS sequence"/>
</dbReference>
<dbReference type="AlphaFoldDB" id="A0A9Q0BI18"/>
<comment type="similarity">
    <text evidence="1 3">Belongs to the TPP enzyme family.</text>
</comment>
<dbReference type="CDD" id="cd02002">
    <property type="entry name" value="TPP_BFDC"/>
    <property type="match status" value="1"/>
</dbReference>
<dbReference type="InterPro" id="IPR012000">
    <property type="entry name" value="Thiamin_PyroP_enz_cen_dom"/>
</dbReference>
<evidence type="ECO:0000259" key="7">
    <source>
        <dbReference type="Pfam" id="PF02776"/>
    </source>
</evidence>
<dbReference type="GO" id="GO:0009099">
    <property type="term" value="P:L-valine biosynthetic process"/>
    <property type="evidence" value="ECO:0007669"/>
    <property type="project" value="TreeGrafter"/>
</dbReference>
<evidence type="ECO:0000256" key="1">
    <source>
        <dbReference type="ARBA" id="ARBA00007812"/>
    </source>
</evidence>
<feature type="compositionally biased region" description="Basic and acidic residues" evidence="4">
    <location>
        <begin position="392"/>
        <end position="403"/>
    </location>
</feature>
<dbReference type="InterPro" id="IPR029061">
    <property type="entry name" value="THDP-binding"/>
</dbReference>
<dbReference type="GO" id="GO:0003984">
    <property type="term" value="F:acetolactate synthase activity"/>
    <property type="evidence" value="ECO:0007669"/>
    <property type="project" value="TreeGrafter"/>
</dbReference>
<name>A0A9Q0BI18_9HYPO</name>
<protein>
    <submittedName>
        <fullName evidence="8">Benzoylformate decarboxylase-like protein</fullName>
    </submittedName>
</protein>
<evidence type="ECO:0000259" key="5">
    <source>
        <dbReference type="Pfam" id="PF00205"/>
    </source>
</evidence>
<evidence type="ECO:0000256" key="2">
    <source>
        <dbReference type="ARBA" id="ARBA00023052"/>
    </source>
</evidence>
<dbReference type="GO" id="GO:0005739">
    <property type="term" value="C:mitochondrion"/>
    <property type="evidence" value="ECO:0007669"/>
    <property type="project" value="TreeGrafter"/>
</dbReference>
<dbReference type="InterPro" id="IPR011766">
    <property type="entry name" value="TPP_enzyme_TPP-bd"/>
</dbReference>
<feature type="region of interest" description="Disordered" evidence="4">
    <location>
        <begin position="1"/>
        <end position="31"/>
    </location>
</feature>
<evidence type="ECO:0000313" key="9">
    <source>
        <dbReference type="Proteomes" id="UP001055219"/>
    </source>
</evidence>
<keyword evidence="2 3" id="KW-0786">Thiamine pyrophosphate</keyword>
<comment type="caution">
    <text evidence="8">The sequence shown here is derived from an EMBL/GenBank/DDBJ whole genome shotgun (WGS) entry which is preliminary data.</text>
</comment>
<reference evidence="8" key="2">
    <citation type="submission" date="2022-07" db="EMBL/GenBank/DDBJ databases">
        <authorList>
            <person name="Goncalves M.F.M."/>
            <person name="Hilario S."/>
            <person name="Van De Peer Y."/>
            <person name="Esteves A.C."/>
            <person name="Alves A."/>
        </authorList>
    </citation>
    <scope>NUCLEOTIDE SEQUENCE</scope>
    <source>
        <strain evidence="8">MUM 19.33</strain>
    </source>
</reference>
<evidence type="ECO:0000313" key="8">
    <source>
        <dbReference type="EMBL" id="KAI6785345.1"/>
    </source>
</evidence>
<dbReference type="GO" id="GO:0000287">
    <property type="term" value="F:magnesium ion binding"/>
    <property type="evidence" value="ECO:0007669"/>
    <property type="project" value="InterPro"/>
</dbReference>
<dbReference type="CDD" id="cd07035">
    <property type="entry name" value="TPP_PYR_POX_like"/>
    <property type="match status" value="1"/>
</dbReference>
<dbReference type="InterPro" id="IPR045229">
    <property type="entry name" value="TPP_enz"/>
</dbReference>
<feature type="region of interest" description="Disordered" evidence="4">
    <location>
        <begin position="382"/>
        <end position="403"/>
    </location>
</feature>
<dbReference type="Pfam" id="PF02775">
    <property type="entry name" value="TPP_enzyme_C"/>
    <property type="match status" value="1"/>
</dbReference>
<dbReference type="GO" id="GO:0050660">
    <property type="term" value="F:flavin adenine dinucleotide binding"/>
    <property type="evidence" value="ECO:0007669"/>
    <property type="project" value="TreeGrafter"/>
</dbReference>
<dbReference type="OrthoDB" id="2867507at2759"/>
<proteinExistence type="inferred from homology"/>
<sequence length="619" mass="66667">MATSGRCRRRHGEPRSPIAVRRHASSTTASSTTAVEGRYTASTAFFEAIWDAGITHCFVNLGSDHPAILEAMVQGKGKTNFPRIITCPNEMVAMSMADGYARVTNKPQCVLIHVDVGTQGLGAAVHNASAGRAPVFVFCGQSAFTQEGELRGTRTEWSQWMQDVPDQKAIVSQYCRYTAEVKTGLNIKQMINRGIQIARSQPQGPVYLCASREVLEQEMEPYQVRQRQWQPVELGGLPEHAAADVAEALAGAKLPLLITGYGGRRHEVPGALAKLADAVPALRVIDAGGSDMSFPANHPAWLGLRYAVDGSVPEADVIVVLDCDMPWVPTLGKPNEDAKIFQIDVDPLKPSMQLYYFEAEGRYRADTLTAVQQITRALRQHGPAVNAPGHPTHTEAGEQRRASHEKRIAHIEKTSVPHEDGTIGAGYLARVLKTLVPEDTIYAVEAVTTTTAIHDALQLSKPGTYLNCGGTGLGWSGGATLGIKLATDAEAGGVNKGQFVVQIVGDGTYMFSVPSSVYWIAGRYDISVLTIVLNNKGWHAPRRSLLLVHPDGPASRATNADVHIALDPPPDYAGIARAASHGKIHALRVDRAESLEDVLREAVERVKAGTAAVVDCAIR</sequence>
<keyword evidence="9" id="KW-1185">Reference proteome</keyword>
<feature type="domain" description="Thiamine pyrophosphate enzyme N-terminal TPP-binding" evidence="7">
    <location>
        <begin position="40"/>
        <end position="169"/>
    </location>
</feature>
<dbReference type="Pfam" id="PF00205">
    <property type="entry name" value="TPP_enzyme_M"/>
    <property type="match status" value="1"/>
</dbReference>
<dbReference type="EMBL" id="JAGIXG020000002">
    <property type="protein sequence ID" value="KAI6785345.1"/>
    <property type="molecule type" value="Genomic_DNA"/>
</dbReference>
<evidence type="ECO:0000256" key="3">
    <source>
        <dbReference type="RuleBase" id="RU362132"/>
    </source>
</evidence>
<dbReference type="NCBIfam" id="NF006203">
    <property type="entry name" value="PRK08327.1"/>
    <property type="match status" value="1"/>
</dbReference>
<dbReference type="Pfam" id="PF02776">
    <property type="entry name" value="TPP_enzyme_N"/>
    <property type="match status" value="1"/>
</dbReference>
<reference evidence="8" key="1">
    <citation type="journal article" date="2021" name="J Fungi (Basel)">
        <title>Genomic and Metabolomic Analyses of the Marine Fungus Emericellopsis cladophorae: Insights into Saltwater Adaptability Mechanisms and Its Biosynthetic Potential.</title>
        <authorList>
            <person name="Goncalves M.F.M."/>
            <person name="Hilario S."/>
            <person name="Van de Peer Y."/>
            <person name="Esteves A.C."/>
            <person name="Alves A."/>
        </authorList>
    </citation>
    <scope>NUCLEOTIDE SEQUENCE</scope>
    <source>
        <strain evidence="8">MUM 19.33</strain>
    </source>
</reference>
<dbReference type="InterPro" id="IPR029035">
    <property type="entry name" value="DHS-like_NAD/FAD-binding_dom"/>
</dbReference>
<dbReference type="Gene3D" id="3.40.50.970">
    <property type="match status" value="2"/>
</dbReference>
<dbReference type="GO" id="GO:0009097">
    <property type="term" value="P:isoleucine biosynthetic process"/>
    <property type="evidence" value="ECO:0007669"/>
    <property type="project" value="TreeGrafter"/>
</dbReference>
<dbReference type="GeneID" id="75833464"/>
<dbReference type="SUPFAM" id="SSF52467">
    <property type="entry name" value="DHS-like NAD/FAD-binding domain"/>
    <property type="match status" value="1"/>
</dbReference>
<gene>
    <name evidence="8" type="ORF">J7T54_006987</name>
</gene>
<dbReference type="GO" id="GO:0005948">
    <property type="term" value="C:acetolactate synthase complex"/>
    <property type="evidence" value="ECO:0007669"/>
    <property type="project" value="TreeGrafter"/>
</dbReference>
<dbReference type="GO" id="GO:0030976">
    <property type="term" value="F:thiamine pyrophosphate binding"/>
    <property type="evidence" value="ECO:0007669"/>
    <property type="project" value="InterPro"/>
</dbReference>
<organism evidence="8 9">
    <name type="scientific">Emericellopsis cladophorae</name>
    <dbReference type="NCBI Taxonomy" id="2686198"/>
    <lineage>
        <taxon>Eukaryota</taxon>
        <taxon>Fungi</taxon>
        <taxon>Dikarya</taxon>
        <taxon>Ascomycota</taxon>
        <taxon>Pezizomycotina</taxon>
        <taxon>Sordariomycetes</taxon>
        <taxon>Hypocreomycetidae</taxon>
        <taxon>Hypocreales</taxon>
        <taxon>Bionectriaceae</taxon>
        <taxon>Emericellopsis</taxon>
    </lineage>
</organism>
<evidence type="ECO:0000259" key="6">
    <source>
        <dbReference type="Pfam" id="PF02775"/>
    </source>
</evidence>
<dbReference type="PANTHER" id="PTHR18968:SF164">
    <property type="entry name" value="PYRUVATE DECARBOXYLASE"/>
    <property type="match status" value="1"/>
</dbReference>
<dbReference type="PANTHER" id="PTHR18968">
    <property type="entry name" value="THIAMINE PYROPHOSPHATE ENZYMES"/>
    <property type="match status" value="1"/>
</dbReference>
<feature type="domain" description="Thiamine pyrophosphate enzyme TPP-binding" evidence="6">
    <location>
        <begin position="451"/>
        <end position="615"/>
    </location>
</feature>
<dbReference type="RefSeq" id="XP_051366201.1">
    <property type="nucleotide sequence ID" value="XM_051509537.1"/>
</dbReference>
<dbReference type="InterPro" id="IPR012001">
    <property type="entry name" value="Thiamin_PyroP_enz_TPP-bd_dom"/>
</dbReference>
<feature type="domain" description="Thiamine pyrophosphate enzyme central" evidence="5">
    <location>
        <begin position="243"/>
        <end position="348"/>
    </location>
</feature>
<evidence type="ECO:0000256" key="4">
    <source>
        <dbReference type="SAM" id="MobiDB-lite"/>
    </source>
</evidence>